<dbReference type="InterPro" id="IPR003439">
    <property type="entry name" value="ABC_transporter-like_ATP-bd"/>
</dbReference>
<dbReference type="SUPFAM" id="SSF52540">
    <property type="entry name" value="P-loop containing nucleoside triphosphate hydrolases"/>
    <property type="match status" value="1"/>
</dbReference>
<dbReference type="Gene3D" id="3.40.50.300">
    <property type="entry name" value="P-loop containing nucleotide triphosphate hydrolases"/>
    <property type="match status" value="1"/>
</dbReference>
<keyword evidence="2" id="KW-0547">Nucleotide-binding</keyword>
<keyword evidence="2" id="KW-0067">ATP-binding</keyword>
<dbReference type="PANTHER" id="PTHR42798">
    <property type="entry name" value="LIPOPROTEIN-RELEASING SYSTEM ATP-BINDING PROTEIN LOLD"/>
    <property type="match status" value="1"/>
</dbReference>
<evidence type="ECO:0000313" key="2">
    <source>
        <dbReference type="EMBL" id="KJU84161.1"/>
    </source>
</evidence>
<dbReference type="EMBL" id="LACI01001588">
    <property type="protein sequence ID" value="KJU84161.1"/>
    <property type="molecule type" value="Genomic_DNA"/>
</dbReference>
<dbReference type="GO" id="GO:0016887">
    <property type="term" value="F:ATP hydrolysis activity"/>
    <property type="evidence" value="ECO:0007669"/>
    <property type="project" value="InterPro"/>
</dbReference>
<dbReference type="Proteomes" id="UP000033423">
    <property type="component" value="Unassembled WGS sequence"/>
</dbReference>
<gene>
    <name evidence="2" type="ORF">MBAV_003642</name>
</gene>
<dbReference type="AlphaFoldDB" id="A0A0F3GQI3"/>
<name>A0A0F3GQI3_9BACT</name>
<reference evidence="2 3" key="1">
    <citation type="submission" date="2015-02" db="EMBL/GenBank/DDBJ databases">
        <title>Single-cell genomics of uncultivated deep-branching MTB reveals a conserved set of magnetosome genes.</title>
        <authorList>
            <person name="Kolinko S."/>
            <person name="Richter M."/>
            <person name="Glockner F.O."/>
            <person name="Brachmann A."/>
            <person name="Schuler D."/>
        </authorList>
    </citation>
    <scope>NUCLEOTIDE SEQUENCE [LARGE SCALE GENOMIC DNA]</scope>
    <source>
        <strain evidence="2">TM-1</strain>
    </source>
</reference>
<keyword evidence="3" id="KW-1185">Reference proteome</keyword>
<proteinExistence type="predicted"/>
<dbReference type="GO" id="GO:0005524">
    <property type="term" value="F:ATP binding"/>
    <property type="evidence" value="ECO:0007669"/>
    <property type="project" value="UniProtKB-KW"/>
</dbReference>
<sequence>MLIQARQISKVYTLGDIPVNALKDVCIEIDKGEFVAIMGPSGSGKSSFMNMIGCLDTPTSGQYLLDGMDVSTLGRDARATIRNRKLGFVFQGFNLLSRTDTS</sequence>
<dbReference type="Pfam" id="PF00005">
    <property type="entry name" value="ABC_tran"/>
    <property type="match status" value="1"/>
</dbReference>
<feature type="domain" description="ABC transporter" evidence="1">
    <location>
        <begin position="22"/>
        <end position="99"/>
    </location>
</feature>
<evidence type="ECO:0000313" key="3">
    <source>
        <dbReference type="Proteomes" id="UP000033423"/>
    </source>
</evidence>
<protein>
    <submittedName>
        <fullName evidence="2">Macrolide ABC transporter ATP-binding protein</fullName>
    </submittedName>
</protein>
<organism evidence="2 3">
    <name type="scientific">Candidatus Magnetobacterium bavaricum</name>
    <dbReference type="NCBI Taxonomy" id="29290"/>
    <lineage>
        <taxon>Bacteria</taxon>
        <taxon>Pseudomonadati</taxon>
        <taxon>Nitrospirota</taxon>
        <taxon>Thermodesulfovibrionia</taxon>
        <taxon>Thermodesulfovibrionales</taxon>
        <taxon>Candidatus Magnetobacteriaceae</taxon>
        <taxon>Candidatus Magnetobacterium</taxon>
    </lineage>
</organism>
<dbReference type="PANTHER" id="PTHR42798:SF2">
    <property type="entry name" value="ABC TRANSPORTER ATP-BINDING PROTEIN MG467-RELATED"/>
    <property type="match status" value="1"/>
</dbReference>
<evidence type="ECO:0000259" key="1">
    <source>
        <dbReference type="Pfam" id="PF00005"/>
    </source>
</evidence>
<accession>A0A0F3GQI3</accession>
<comment type="caution">
    <text evidence="2">The sequence shown here is derived from an EMBL/GenBank/DDBJ whole genome shotgun (WGS) entry which is preliminary data.</text>
</comment>
<dbReference type="InterPro" id="IPR027417">
    <property type="entry name" value="P-loop_NTPase"/>
</dbReference>